<proteinExistence type="predicted"/>
<reference evidence="2 3" key="2">
    <citation type="journal article" date="2012" name="J. Bacteriol.">
        <title>Whole-Genome Sequences of Borrelia bissettii, Borrelia valaisiana, and Borrelia spielmanii.</title>
        <authorList>
            <person name="Schutzer S.E."/>
            <person name="Fraser-Liggett C.M."/>
            <person name="Qiu W.G."/>
            <person name="Kraiczy P."/>
            <person name="Mongodin E.F."/>
            <person name="Dunn J.J."/>
            <person name="Luft B.J."/>
            <person name="Casjens S.R."/>
        </authorList>
    </citation>
    <scope>NUCLEOTIDE SEQUENCE [LARGE SCALE GENOMIC DNA]</scope>
    <source>
        <strain evidence="2 3">DN127</strain>
    </source>
</reference>
<name>G0API9_BORBD</name>
<dbReference type="AlphaFoldDB" id="G0API9"/>
<keyword evidence="3" id="KW-1185">Reference proteome</keyword>
<evidence type="ECO:0000313" key="3">
    <source>
        <dbReference type="Proteomes" id="UP000001634"/>
    </source>
</evidence>
<keyword evidence="1" id="KW-0812">Transmembrane</keyword>
<dbReference type="Gene3D" id="1.10.3160.10">
    <property type="entry name" value="Bbcrasp-1"/>
    <property type="match status" value="1"/>
</dbReference>
<keyword evidence="1" id="KW-0472">Membrane</keyword>
<dbReference type="PROSITE" id="PS51257">
    <property type="entry name" value="PROKAR_LIPOPROTEIN"/>
    <property type="match status" value="1"/>
</dbReference>
<geneLocation type="plasmid" evidence="2 3">
    <name>lp54</name>
</geneLocation>
<reference key="1">
    <citation type="submission" date="2011-06" db="EMBL/GenBank/DDBJ databases">
        <authorList>
            <person name="Mongodin E.F."/>
            <person name="Casjens S.R."/>
            <person name="Fraser-Liggett C.M."/>
            <person name="Qiu W.-G."/>
            <person name="Dunn J.J."/>
            <person name="Luft B.J."/>
            <person name="Schutzer S.E."/>
        </authorList>
    </citation>
    <scope>NUCLEOTIDE SEQUENCE</scope>
    <source>
        <strain>DN127</strain>
    </source>
</reference>
<protein>
    <submittedName>
        <fullName evidence="2">Borrelia PFam54 protein</fullName>
    </submittedName>
</protein>
<accession>G0API9</accession>
<dbReference type="Proteomes" id="UP000001634">
    <property type="component" value="Plasmid lp54"/>
</dbReference>
<organism evidence="2 3">
    <name type="scientific">Borrelia bissettiae (strain DSM 17990 / CIP 109136 / DN127)</name>
    <name type="common">Borreliella bissettiae</name>
    <dbReference type="NCBI Taxonomy" id="521010"/>
    <lineage>
        <taxon>Bacteria</taxon>
        <taxon>Pseudomonadati</taxon>
        <taxon>Spirochaetota</taxon>
        <taxon>Spirochaetia</taxon>
        <taxon>Spirochaetales</taxon>
        <taxon>Borreliaceae</taxon>
        <taxon>Borreliella</taxon>
    </lineage>
</organism>
<sequence>MKNANLNTIKLNIIAMILTLIFIACTPLNKIDPIEYKSGDLGLSDQKSTKDIISELKEIGKYLEDRKNVYYEQIATITAEKFDFLETFTIAPILIDEHNRTIMKRTLYSSLYYKKEYINTLKEILEKLNNNPKHTTILSRFFNFFLLRIQTKLDQNLESIQKGVDNLDQEEAKSLLTNIKSNLNLKESFQETLNYTMEAYNKNTDNIKNDTNKLAEHFNKYYEDDFSLLPVS</sequence>
<gene>
    <name evidence="2" type="ordered locus">BbiDN127_A0064</name>
</gene>
<dbReference type="KEGG" id="bbs:BbiDN127_A0064"/>
<dbReference type="NCBIfam" id="NF033729">
    <property type="entry name" value="borfam54_2"/>
    <property type="match status" value="1"/>
</dbReference>
<evidence type="ECO:0000256" key="1">
    <source>
        <dbReference type="SAM" id="Phobius"/>
    </source>
</evidence>
<keyword evidence="1" id="KW-1133">Transmembrane helix</keyword>
<dbReference type="EMBL" id="CP002761">
    <property type="protein sequence ID" value="AEL19615.1"/>
    <property type="molecule type" value="Genomic_DNA"/>
</dbReference>
<dbReference type="InterPro" id="IPR008421">
    <property type="entry name" value="Borrelia_lipoprotein_PFam54/60"/>
</dbReference>
<feature type="transmembrane region" description="Helical" evidence="1">
    <location>
        <begin position="12"/>
        <end position="29"/>
    </location>
</feature>
<keyword evidence="2" id="KW-0614">Plasmid</keyword>
<dbReference type="HOGENOM" id="CLU_080351_1_0_12"/>
<dbReference type="RefSeq" id="WP_014023249.1">
    <property type="nucleotide sequence ID" value="NC_015919.1"/>
</dbReference>
<evidence type="ECO:0000313" key="2">
    <source>
        <dbReference type="EMBL" id="AEL19615.1"/>
    </source>
</evidence>
<dbReference type="Pfam" id="PF05714">
    <property type="entry name" value="PFam54_60"/>
    <property type="match status" value="1"/>
</dbReference>